<name>J9GT27_9ZZZZ</name>
<comment type="caution">
    <text evidence="1">The sequence shown here is derived from an EMBL/GenBank/DDBJ whole genome shotgun (WGS) entry which is preliminary data.</text>
</comment>
<gene>
    <name evidence="1" type="ORF">EVA_08445</name>
</gene>
<dbReference type="EMBL" id="AMCI01002155">
    <property type="protein sequence ID" value="EJX03450.1"/>
    <property type="molecule type" value="Genomic_DNA"/>
</dbReference>
<sequence length="96" mass="10314">MTKTYSRSVAGTYTCSASVSASTVNAGLSFSVTDSVSESTTLERPAISSSQKLNVKEFGVYDKYSFTLYGLLGDQKGTGYAYKPMGLYVTQAIYSK</sequence>
<organism evidence="1">
    <name type="scientific">gut metagenome</name>
    <dbReference type="NCBI Taxonomy" id="749906"/>
    <lineage>
        <taxon>unclassified sequences</taxon>
        <taxon>metagenomes</taxon>
        <taxon>organismal metagenomes</taxon>
    </lineage>
</organism>
<proteinExistence type="predicted"/>
<evidence type="ECO:0000313" key="1">
    <source>
        <dbReference type="EMBL" id="EJX03450.1"/>
    </source>
</evidence>
<protein>
    <submittedName>
        <fullName evidence="1">Secreted protein</fullName>
    </submittedName>
</protein>
<reference evidence="1" key="1">
    <citation type="journal article" date="2012" name="PLoS ONE">
        <title>Gene sets for utilization of primary and secondary nutrition supplies in the distal gut of endangered iberian lynx.</title>
        <authorList>
            <person name="Alcaide M."/>
            <person name="Messina E."/>
            <person name="Richter M."/>
            <person name="Bargiela R."/>
            <person name="Peplies J."/>
            <person name="Huws S.A."/>
            <person name="Newbold C.J."/>
            <person name="Golyshin P.N."/>
            <person name="Simon M.A."/>
            <person name="Lopez G."/>
            <person name="Yakimov M.M."/>
            <person name="Ferrer M."/>
        </authorList>
    </citation>
    <scope>NUCLEOTIDE SEQUENCE</scope>
</reference>
<accession>J9GT27</accession>
<dbReference type="AlphaFoldDB" id="J9GT27"/>